<dbReference type="InterPro" id="IPR023096">
    <property type="entry name" value="G6P_Isomerase_C"/>
</dbReference>
<evidence type="ECO:0000256" key="6">
    <source>
        <dbReference type="ARBA" id="ARBA00029321"/>
    </source>
</evidence>
<evidence type="ECO:0000256" key="2">
    <source>
        <dbReference type="ARBA" id="ARBA00006604"/>
    </source>
</evidence>
<feature type="active site" evidence="7">
    <location>
        <position position="381"/>
    </location>
</feature>
<comment type="similarity">
    <text evidence="2 7 8">Belongs to the GPI family.</text>
</comment>
<comment type="function">
    <text evidence="7">Catalyzes the reversible isomerization of glucose-6-phosphate to fructose-6-phosphate.</text>
</comment>
<dbReference type="GO" id="GO:0097367">
    <property type="term" value="F:carbohydrate derivative binding"/>
    <property type="evidence" value="ECO:0007669"/>
    <property type="project" value="InterPro"/>
</dbReference>
<sequence length="532" mass="59607">MGWAMSAFNEYEATKRLKELAEKPIDLSKEGALTPKRLEQMVASNLNLKLFYGTERVTEKVMDALCDLAKEAKVIDKMHAMQNGEIINKIEGYESEERSVLHTAMRDFFDRRVEAEAAKKASTEAYAELEKLKMFLDTIDKQNFTDIIQVGIGGSELGPKAIYLGLEAFSRPNRRAHFVSNVDPDDAANVLNRVDLGKTLVVIVSKSGSTLETRTNEELVRKRFLDVGLSPQNHIIAVTGKGSPMDDPKKYRASFYMWDFVGGRYSVTSMVGCVTLAFAIGMEKLLEFLKGAHAMDKVALNEDPYQNLPLLSALLGIWNHNFLGLPTTAVIPYSQAMSRFPAHLQQCDMESNGKRIDKQGKLLDHWTGPIIWGEPGTNGQHSFYQLIHQGTIPVPVEFVGFCKSQRGIDNEYEGTTSQEKLLSNLFAQSIGLATGKKSDNPNKEFPGNRPTRILMAKQCDPYSIGAILALYEHKVAFQGFVWNINSFDQEGVQLGKVLANKIISQFQKMRKGEEFEKDFPLGAVYLNHLKEF</sequence>
<organism evidence="9 10">
    <name type="scientific">Simkania negevensis (strain ATCC VR-1471 / DSM 27360 / Z)</name>
    <dbReference type="NCBI Taxonomy" id="331113"/>
    <lineage>
        <taxon>Bacteria</taxon>
        <taxon>Pseudomonadati</taxon>
        <taxon>Chlamydiota</taxon>
        <taxon>Chlamydiia</taxon>
        <taxon>Parachlamydiales</taxon>
        <taxon>Simkaniaceae</taxon>
        <taxon>Simkania</taxon>
    </lineage>
</organism>
<dbReference type="PROSITE" id="PS51463">
    <property type="entry name" value="P_GLUCOSE_ISOMERASE_3"/>
    <property type="match status" value="1"/>
</dbReference>
<dbReference type="NCBIfam" id="NF010695">
    <property type="entry name" value="PRK14095.1"/>
    <property type="match status" value="1"/>
</dbReference>
<dbReference type="PROSITE" id="PS00174">
    <property type="entry name" value="P_GLUCOSE_ISOMERASE_2"/>
    <property type="match status" value="1"/>
</dbReference>
<dbReference type="GO" id="GO:0006094">
    <property type="term" value="P:gluconeogenesis"/>
    <property type="evidence" value="ECO:0007669"/>
    <property type="project" value="UniProtKB-UniRule"/>
</dbReference>
<evidence type="ECO:0000256" key="3">
    <source>
        <dbReference type="ARBA" id="ARBA00022432"/>
    </source>
</evidence>
<dbReference type="PANTHER" id="PTHR11469">
    <property type="entry name" value="GLUCOSE-6-PHOSPHATE ISOMERASE"/>
    <property type="match status" value="1"/>
</dbReference>
<dbReference type="CDD" id="cd05015">
    <property type="entry name" value="SIS_PGI_1"/>
    <property type="match status" value="1"/>
</dbReference>
<dbReference type="STRING" id="331113.SNE_A12670"/>
<dbReference type="InterPro" id="IPR035482">
    <property type="entry name" value="SIS_PGI_2"/>
</dbReference>
<comment type="pathway">
    <text evidence="1 7 8">Carbohydrate degradation; glycolysis; D-glyceraldehyde 3-phosphate and glycerone phosphate from D-glucose: step 2/4.</text>
</comment>
<dbReference type="GO" id="GO:0004347">
    <property type="term" value="F:glucose-6-phosphate isomerase activity"/>
    <property type="evidence" value="ECO:0007669"/>
    <property type="project" value="UniProtKB-UniRule"/>
</dbReference>
<comment type="pathway">
    <text evidence="7">Carbohydrate biosynthesis; gluconeogenesis.</text>
</comment>
<dbReference type="Pfam" id="PF00342">
    <property type="entry name" value="PGI"/>
    <property type="match status" value="1"/>
</dbReference>
<evidence type="ECO:0000256" key="4">
    <source>
        <dbReference type="ARBA" id="ARBA00023152"/>
    </source>
</evidence>
<dbReference type="SUPFAM" id="SSF53697">
    <property type="entry name" value="SIS domain"/>
    <property type="match status" value="1"/>
</dbReference>
<dbReference type="PANTHER" id="PTHR11469:SF1">
    <property type="entry name" value="GLUCOSE-6-PHOSPHATE ISOMERASE"/>
    <property type="match status" value="1"/>
</dbReference>
<dbReference type="AlphaFoldDB" id="F8L8K9"/>
<dbReference type="EMBL" id="FR872582">
    <property type="protein sequence ID" value="CCB89144.1"/>
    <property type="molecule type" value="Genomic_DNA"/>
</dbReference>
<gene>
    <name evidence="7 9" type="primary">pgi</name>
    <name evidence="9" type="ordered locus">SNE_A12670</name>
</gene>
<dbReference type="CDD" id="cd05016">
    <property type="entry name" value="SIS_PGI_2"/>
    <property type="match status" value="1"/>
</dbReference>
<accession>F8L8K9</accession>
<dbReference type="UniPathway" id="UPA00138"/>
<keyword evidence="4 7" id="KW-0324">Glycolysis</keyword>
<dbReference type="GO" id="GO:0051156">
    <property type="term" value="P:glucose 6-phosphate metabolic process"/>
    <property type="evidence" value="ECO:0007669"/>
    <property type="project" value="TreeGrafter"/>
</dbReference>
<evidence type="ECO:0000256" key="7">
    <source>
        <dbReference type="HAMAP-Rule" id="MF_00473"/>
    </source>
</evidence>
<reference evidence="9 10" key="1">
    <citation type="journal article" date="2011" name="Mol. Biol. Evol.">
        <title>Unity in variety--the pan-genome of the Chlamydiae.</title>
        <authorList>
            <person name="Collingro A."/>
            <person name="Tischler P."/>
            <person name="Weinmaier T."/>
            <person name="Penz T."/>
            <person name="Heinz E."/>
            <person name="Brunham R.C."/>
            <person name="Read T.D."/>
            <person name="Bavoil P.M."/>
            <person name="Sachse K."/>
            <person name="Kahane S."/>
            <person name="Friedman M.G."/>
            <person name="Rattei T."/>
            <person name="Myers G.S."/>
            <person name="Horn M."/>
        </authorList>
    </citation>
    <scope>NUCLEOTIDE SEQUENCE [LARGE SCALE GENOMIC DNA]</scope>
    <source>
        <strain evidence="10">ATCC VR-1471 / Z</strain>
    </source>
</reference>
<dbReference type="HAMAP" id="MF_00473">
    <property type="entry name" value="G6P_isomerase"/>
    <property type="match status" value="1"/>
</dbReference>
<dbReference type="PRINTS" id="PR00662">
    <property type="entry name" value="G6PISOMERASE"/>
</dbReference>
<proteinExistence type="inferred from homology"/>
<dbReference type="KEGG" id="sng:SNE_A12670"/>
<protein>
    <recommendedName>
        <fullName evidence="7">Glucose-6-phosphate isomerase</fullName>
        <shortName evidence="7">GPI</shortName>
        <ecNumber evidence="7">5.3.1.9</ecNumber>
    </recommendedName>
    <alternativeName>
        <fullName evidence="7">Phosphoglucose isomerase</fullName>
        <shortName evidence="7">PGI</shortName>
    </alternativeName>
    <alternativeName>
        <fullName evidence="7">Phosphohexose isomerase</fullName>
        <shortName evidence="7">PHI</shortName>
    </alternativeName>
</protein>
<keyword evidence="5 7" id="KW-0413">Isomerase</keyword>
<comment type="catalytic activity">
    <reaction evidence="6 7 8">
        <text>alpha-D-glucose 6-phosphate = beta-D-fructose 6-phosphate</text>
        <dbReference type="Rhea" id="RHEA:11816"/>
        <dbReference type="ChEBI" id="CHEBI:57634"/>
        <dbReference type="ChEBI" id="CHEBI:58225"/>
        <dbReference type="EC" id="5.3.1.9"/>
    </reaction>
</comment>
<comment type="subcellular location">
    <subcellularLocation>
        <location evidence="7">Cytoplasm</location>
    </subcellularLocation>
</comment>
<dbReference type="Gene3D" id="3.40.50.10490">
    <property type="entry name" value="Glucose-6-phosphate isomerase like protein, domain 1"/>
    <property type="match status" value="2"/>
</dbReference>
<dbReference type="PROSITE" id="PS00765">
    <property type="entry name" value="P_GLUCOSE_ISOMERASE_1"/>
    <property type="match status" value="1"/>
</dbReference>
<evidence type="ECO:0000256" key="8">
    <source>
        <dbReference type="RuleBase" id="RU000612"/>
    </source>
</evidence>
<feature type="active site" description="Proton donor" evidence="7">
    <location>
        <position position="350"/>
    </location>
</feature>
<feature type="active site" evidence="7">
    <location>
        <position position="496"/>
    </location>
</feature>
<dbReference type="GO" id="GO:0005829">
    <property type="term" value="C:cytosol"/>
    <property type="evidence" value="ECO:0007669"/>
    <property type="project" value="TreeGrafter"/>
</dbReference>
<dbReference type="InterPro" id="IPR018189">
    <property type="entry name" value="Phosphoglucose_isomerase_CS"/>
</dbReference>
<dbReference type="eggNOG" id="COG0166">
    <property type="taxonomic scope" value="Bacteria"/>
</dbReference>
<dbReference type="EC" id="5.3.1.9" evidence="7"/>
<evidence type="ECO:0000256" key="1">
    <source>
        <dbReference type="ARBA" id="ARBA00004926"/>
    </source>
</evidence>
<dbReference type="GO" id="GO:0048029">
    <property type="term" value="F:monosaccharide binding"/>
    <property type="evidence" value="ECO:0007669"/>
    <property type="project" value="TreeGrafter"/>
</dbReference>
<dbReference type="GO" id="GO:0006096">
    <property type="term" value="P:glycolytic process"/>
    <property type="evidence" value="ECO:0007669"/>
    <property type="project" value="UniProtKB-UniRule"/>
</dbReference>
<dbReference type="InterPro" id="IPR001672">
    <property type="entry name" value="G6P_Isomerase"/>
</dbReference>
<dbReference type="HOGENOM" id="CLU_017947_3_1_0"/>
<dbReference type="Proteomes" id="UP000000496">
    <property type="component" value="Chromosome gsn.131"/>
</dbReference>
<dbReference type="InterPro" id="IPR046348">
    <property type="entry name" value="SIS_dom_sf"/>
</dbReference>
<name>F8L8K9_SIMNZ</name>
<keyword evidence="3 7" id="KW-0312">Gluconeogenesis</keyword>
<keyword evidence="10" id="KW-1185">Reference proteome</keyword>
<dbReference type="Gene3D" id="1.10.1390.10">
    <property type="match status" value="1"/>
</dbReference>
<evidence type="ECO:0000256" key="5">
    <source>
        <dbReference type="ARBA" id="ARBA00023235"/>
    </source>
</evidence>
<dbReference type="InterPro" id="IPR035476">
    <property type="entry name" value="SIS_PGI_1"/>
</dbReference>
<evidence type="ECO:0000313" key="10">
    <source>
        <dbReference type="Proteomes" id="UP000000496"/>
    </source>
</evidence>
<dbReference type="UniPathway" id="UPA00109">
    <property type="reaction ID" value="UER00181"/>
</dbReference>
<keyword evidence="7" id="KW-0963">Cytoplasm</keyword>
<evidence type="ECO:0000313" key="9">
    <source>
        <dbReference type="EMBL" id="CCB89144.1"/>
    </source>
</evidence>